<dbReference type="OrthoDB" id="2359117at2759"/>
<proteinExistence type="inferred from homology"/>
<feature type="region of interest" description="Disordered" evidence="9">
    <location>
        <begin position="276"/>
        <end position="331"/>
    </location>
</feature>
<evidence type="ECO:0000256" key="4">
    <source>
        <dbReference type="ARBA" id="ARBA00022490"/>
    </source>
</evidence>
<comment type="subcellular location">
    <subcellularLocation>
        <location evidence="2">Cytoplasm</location>
    </subcellularLocation>
    <subcellularLocation>
        <location evidence="1">Nucleus</location>
    </subcellularLocation>
</comment>
<accession>A0A409VZ45</accession>
<dbReference type="AlphaFoldDB" id="A0A409VZ45"/>
<dbReference type="STRING" id="231916.A0A409VZ45"/>
<evidence type="ECO:0000313" key="10">
    <source>
        <dbReference type="EMBL" id="PPQ71510.1"/>
    </source>
</evidence>
<protein>
    <submittedName>
        <fullName evidence="10">Uncharacterized protein</fullName>
    </submittedName>
</protein>
<gene>
    <name evidence="10" type="ORF">CVT26_010381</name>
</gene>
<evidence type="ECO:0000256" key="3">
    <source>
        <dbReference type="ARBA" id="ARBA00006922"/>
    </source>
</evidence>
<dbReference type="GO" id="GO:0005737">
    <property type="term" value="C:cytoplasm"/>
    <property type="evidence" value="ECO:0007669"/>
    <property type="project" value="UniProtKB-SubCell"/>
</dbReference>
<sequence length="331" mass="35383">MVSTSSAAAQASENEKRRKQTMEKAKANHLSRQLQMRLQYARLKVEHGWQKQNLNEVENLYFHNSYLRGPKPPSATLATTQHQQQSSFPTTQTTFSQSSTISFRLGSTSLARAAPNSNAVNDQNTNLVSQESTTPHPGSLTRHTPDNISSNPNSDASSRSHPPDDATVTVIGSQGGTPSGTSMTNSVPGPQSVSTVDVNMLPGQSPGPVHSLTPSQGSQSPVDSPSSLNHYQTTKTSRPRSSQKASSGSKSIPSLTAKDMFNFGSTSTLTYDSFWSSHSGSTTPRPTRPSGPTDHGTSYQIPGEYTNALQDLGRHSNNSAFTSSASLPPQP</sequence>
<dbReference type="EMBL" id="NHYE01005499">
    <property type="protein sequence ID" value="PPQ71510.1"/>
    <property type="molecule type" value="Genomic_DNA"/>
</dbReference>
<evidence type="ECO:0000256" key="2">
    <source>
        <dbReference type="ARBA" id="ARBA00004496"/>
    </source>
</evidence>
<feature type="compositionally biased region" description="Polar residues" evidence="9">
    <location>
        <begin position="212"/>
        <end position="236"/>
    </location>
</feature>
<feature type="compositionally biased region" description="Polar residues" evidence="9">
    <location>
        <begin position="1"/>
        <end position="12"/>
    </location>
</feature>
<feature type="compositionally biased region" description="Polar residues" evidence="9">
    <location>
        <begin position="116"/>
        <end position="136"/>
    </location>
</feature>
<feature type="region of interest" description="Disordered" evidence="9">
    <location>
        <begin position="1"/>
        <end position="30"/>
    </location>
</feature>
<evidence type="ECO:0000256" key="9">
    <source>
        <dbReference type="SAM" id="MobiDB-lite"/>
    </source>
</evidence>
<feature type="compositionally biased region" description="Low complexity" evidence="9">
    <location>
        <begin position="239"/>
        <end position="254"/>
    </location>
</feature>
<feature type="compositionally biased region" description="Basic and acidic residues" evidence="9">
    <location>
        <begin position="13"/>
        <end position="26"/>
    </location>
</feature>
<evidence type="ECO:0000313" key="11">
    <source>
        <dbReference type="Proteomes" id="UP000284706"/>
    </source>
</evidence>
<evidence type="ECO:0000256" key="8">
    <source>
        <dbReference type="ARBA" id="ARBA00023242"/>
    </source>
</evidence>
<feature type="region of interest" description="Disordered" evidence="9">
    <location>
        <begin position="116"/>
        <end position="256"/>
    </location>
</feature>
<keyword evidence="6" id="KW-0805">Transcription regulation</keyword>
<evidence type="ECO:0000256" key="5">
    <source>
        <dbReference type="ARBA" id="ARBA00022491"/>
    </source>
</evidence>
<name>A0A409VZ45_9AGAR</name>
<dbReference type="InterPro" id="IPR013734">
    <property type="entry name" value="TF_Nrm1/Whi5"/>
</dbReference>
<reference evidence="10 11" key="1">
    <citation type="journal article" date="2018" name="Evol. Lett.">
        <title>Horizontal gene cluster transfer increased hallucinogenic mushroom diversity.</title>
        <authorList>
            <person name="Reynolds H.T."/>
            <person name="Vijayakumar V."/>
            <person name="Gluck-Thaler E."/>
            <person name="Korotkin H.B."/>
            <person name="Matheny P.B."/>
            <person name="Slot J.C."/>
        </authorList>
    </citation>
    <scope>NUCLEOTIDE SEQUENCE [LARGE SCALE GENOMIC DNA]</scope>
    <source>
        <strain evidence="10 11">SRW20</strain>
    </source>
</reference>
<keyword evidence="7" id="KW-0804">Transcription</keyword>
<feature type="compositionally biased region" description="Low complexity" evidence="9">
    <location>
        <begin position="276"/>
        <end position="293"/>
    </location>
</feature>
<comment type="caution">
    <text evidence="10">The sequence shown here is derived from an EMBL/GenBank/DDBJ whole genome shotgun (WGS) entry which is preliminary data.</text>
</comment>
<evidence type="ECO:0000256" key="1">
    <source>
        <dbReference type="ARBA" id="ARBA00004123"/>
    </source>
</evidence>
<feature type="compositionally biased region" description="Polar residues" evidence="9">
    <location>
        <begin position="315"/>
        <end position="331"/>
    </location>
</feature>
<keyword evidence="8" id="KW-0539">Nucleus</keyword>
<evidence type="ECO:0000256" key="6">
    <source>
        <dbReference type="ARBA" id="ARBA00023015"/>
    </source>
</evidence>
<feature type="compositionally biased region" description="Polar residues" evidence="9">
    <location>
        <begin position="179"/>
        <end position="197"/>
    </location>
</feature>
<comment type="similarity">
    <text evidence="3">Belongs to the WHI5/NRM1 family.</text>
</comment>
<evidence type="ECO:0000256" key="7">
    <source>
        <dbReference type="ARBA" id="ARBA00023163"/>
    </source>
</evidence>
<feature type="compositionally biased region" description="Low complexity" evidence="9">
    <location>
        <begin position="79"/>
        <end position="99"/>
    </location>
</feature>
<keyword evidence="4" id="KW-0963">Cytoplasm</keyword>
<dbReference type="InParanoid" id="A0A409VZ45"/>
<keyword evidence="11" id="KW-1185">Reference proteome</keyword>
<organism evidence="10 11">
    <name type="scientific">Gymnopilus dilepis</name>
    <dbReference type="NCBI Taxonomy" id="231916"/>
    <lineage>
        <taxon>Eukaryota</taxon>
        <taxon>Fungi</taxon>
        <taxon>Dikarya</taxon>
        <taxon>Basidiomycota</taxon>
        <taxon>Agaricomycotina</taxon>
        <taxon>Agaricomycetes</taxon>
        <taxon>Agaricomycetidae</taxon>
        <taxon>Agaricales</taxon>
        <taxon>Agaricineae</taxon>
        <taxon>Hymenogastraceae</taxon>
        <taxon>Gymnopilus</taxon>
    </lineage>
</organism>
<dbReference type="Proteomes" id="UP000284706">
    <property type="component" value="Unassembled WGS sequence"/>
</dbReference>
<dbReference type="Pfam" id="PF08528">
    <property type="entry name" value="Whi5"/>
    <property type="match status" value="1"/>
</dbReference>
<dbReference type="GO" id="GO:0005634">
    <property type="term" value="C:nucleus"/>
    <property type="evidence" value="ECO:0007669"/>
    <property type="project" value="UniProtKB-SubCell"/>
</dbReference>
<feature type="compositionally biased region" description="Low complexity" evidence="9">
    <location>
        <begin position="147"/>
        <end position="160"/>
    </location>
</feature>
<feature type="region of interest" description="Disordered" evidence="9">
    <location>
        <begin position="72"/>
        <end position="99"/>
    </location>
</feature>
<keyword evidence="5" id="KW-0678">Repressor</keyword>